<feature type="region of interest" description="Disordered" evidence="1">
    <location>
        <begin position="355"/>
        <end position="377"/>
    </location>
</feature>
<accession>U6MAM7</accession>
<feature type="compositionally biased region" description="Polar residues" evidence="1">
    <location>
        <begin position="80"/>
        <end position="93"/>
    </location>
</feature>
<proteinExistence type="predicted"/>
<reference evidence="3" key="2">
    <citation type="submission" date="2013-10" db="EMBL/GenBank/DDBJ databases">
        <authorList>
            <person name="Aslett M."/>
        </authorList>
    </citation>
    <scope>NUCLEOTIDE SEQUENCE [LARGE SCALE GENOMIC DNA]</scope>
    <source>
        <strain evidence="3">Weybridge</strain>
    </source>
</reference>
<dbReference type="AlphaFoldDB" id="U6MAM7"/>
<gene>
    <name evidence="3" type="ORF">EMWEY_00037810</name>
</gene>
<feature type="chain" id="PRO_5004675347" evidence="2">
    <location>
        <begin position="22"/>
        <end position="377"/>
    </location>
</feature>
<feature type="compositionally biased region" description="Polar residues" evidence="1">
    <location>
        <begin position="116"/>
        <end position="127"/>
    </location>
</feature>
<evidence type="ECO:0000313" key="4">
    <source>
        <dbReference type="Proteomes" id="UP000030763"/>
    </source>
</evidence>
<sequence>MTTSKLLRHAAAAAAAVLVLGTLQGPSEPSNRVGFIGVNLGQIWAVEAAGSNGQDDEEDQSSLGGSDGEGSAGSDASQSNAKNSSIKQASENGEQVDKDEVNNMDHNANGGDSRKQSNLRGSVTNSITPLPLPGKNLIESIFGSLADVAKESGHPLNEQAKEAQLLNELLDRVFVPRLQTPPKYQGALECLNESIYRDVLSGPKKVKDNPRLLQHAYSVLRRPPAVLEVPELFVELRQATDKKAWEVRRKREINYYERRGEPIPDILQLSADEVTALDAAEPRMREEEISETELATRVIMVDGWMKEQYRLRLYYRKRIGQLKEDPQDLVDGFNPGPKFVSVSVEEVLGLSYGAVLDPEPEPVDPEVQRPNARAAEF</sequence>
<organism evidence="3 4">
    <name type="scientific">Eimeria maxima</name>
    <name type="common">Coccidian parasite</name>
    <dbReference type="NCBI Taxonomy" id="5804"/>
    <lineage>
        <taxon>Eukaryota</taxon>
        <taxon>Sar</taxon>
        <taxon>Alveolata</taxon>
        <taxon>Apicomplexa</taxon>
        <taxon>Conoidasida</taxon>
        <taxon>Coccidia</taxon>
        <taxon>Eucoccidiorida</taxon>
        <taxon>Eimeriorina</taxon>
        <taxon>Eimeriidae</taxon>
        <taxon>Eimeria</taxon>
    </lineage>
</organism>
<dbReference type="EMBL" id="HG721998">
    <property type="protein sequence ID" value="CDJ61076.1"/>
    <property type="molecule type" value="Genomic_DNA"/>
</dbReference>
<name>U6MAM7_EIMMA</name>
<evidence type="ECO:0000256" key="1">
    <source>
        <dbReference type="SAM" id="MobiDB-lite"/>
    </source>
</evidence>
<dbReference type="OMA" id="DGWMKEQ"/>
<keyword evidence="2" id="KW-0732">Signal</keyword>
<dbReference type="Proteomes" id="UP000030763">
    <property type="component" value="Unassembled WGS sequence"/>
</dbReference>
<reference evidence="3" key="1">
    <citation type="submission" date="2013-10" db="EMBL/GenBank/DDBJ databases">
        <title>Genomic analysis of the causative agents of coccidiosis in chickens.</title>
        <authorList>
            <person name="Reid A.J."/>
            <person name="Blake D."/>
            <person name="Billington K."/>
            <person name="Browne H."/>
            <person name="Dunn M."/>
            <person name="Hung S."/>
            <person name="Kawahara F."/>
            <person name="Miranda-Saavedra D."/>
            <person name="Mourier T."/>
            <person name="Nagra H."/>
            <person name="Otto T.D."/>
            <person name="Rawlings N."/>
            <person name="Sanchez A."/>
            <person name="Sanders M."/>
            <person name="Subramaniam C."/>
            <person name="Tay Y."/>
            <person name="Dear P."/>
            <person name="Doerig C."/>
            <person name="Gruber A."/>
            <person name="Parkinson J."/>
            <person name="Shirley M."/>
            <person name="Wan K.L."/>
            <person name="Berriman M."/>
            <person name="Tomley F."/>
            <person name="Pain A."/>
        </authorList>
    </citation>
    <scope>NUCLEOTIDE SEQUENCE [LARGE SCALE GENOMIC DNA]</scope>
    <source>
        <strain evidence="3">Weybridge</strain>
    </source>
</reference>
<evidence type="ECO:0000256" key="2">
    <source>
        <dbReference type="SAM" id="SignalP"/>
    </source>
</evidence>
<dbReference type="VEuPathDB" id="ToxoDB:EMWEY_00037810"/>
<feature type="region of interest" description="Disordered" evidence="1">
    <location>
        <begin position="50"/>
        <end position="127"/>
    </location>
</feature>
<dbReference type="RefSeq" id="XP_013337726.1">
    <property type="nucleotide sequence ID" value="XM_013482272.1"/>
</dbReference>
<feature type="signal peptide" evidence="2">
    <location>
        <begin position="1"/>
        <end position="21"/>
    </location>
</feature>
<evidence type="ECO:0000313" key="3">
    <source>
        <dbReference type="EMBL" id="CDJ61076.1"/>
    </source>
</evidence>
<keyword evidence="4" id="KW-1185">Reference proteome</keyword>
<dbReference type="GeneID" id="25337767"/>
<protein>
    <submittedName>
        <fullName evidence="3">Uncharacterized protein</fullName>
    </submittedName>
</protein>
<dbReference type="OrthoDB" id="346403at2759"/>